<gene>
    <name evidence="1" type="ORF">E2C01_084975</name>
</gene>
<evidence type="ECO:0000313" key="2">
    <source>
        <dbReference type="Proteomes" id="UP000324222"/>
    </source>
</evidence>
<name>A0A5B7J5J0_PORTR</name>
<evidence type="ECO:0000313" key="1">
    <source>
        <dbReference type="EMBL" id="MPC90009.1"/>
    </source>
</evidence>
<dbReference type="EMBL" id="VSRR010082925">
    <property type="protein sequence ID" value="MPC90009.1"/>
    <property type="molecule type" value="Genomic_DNA"/>
</dbReference>
<organism evidence="1 2">
    <name type="scientific">Portunus trituberculatus</name>
    <name type="common">Swimming crab</name>
    <name type="synonym">Neptunus trituberculatus</name>
    <dbReference type="NCBI Taxonomy" id="210409"/>
    <lineage>
        <taxon>Eukaryota</taxon>
        <taxon>Metazoa</taxon>
        <taxon>Ecdysozoa</taxon>
        <taxon>Arthropoda</taxon>
        <taxon>Crustacea</taxon>
        <taxon>Multicrustacea</taxon>
        <taxon>Malacostraca</taxon>
        <taxon>Eumalacostraca</taxon>
        <taxon>Eucarida</taxon>
        <taxon>Decapoda</taxon>
        <taxon>Pleocyemata</taxon>
        <taxon>Brachyura</taxon>
        <taxon>Eubrachyura</taxon>
        <taxon>Portunoidea</taxon>
        <taxon>Portunidae</taxon>
        <taxon>Portuninae</taxon>
        <taxon>Portunus</taxon>
    </lineage>
</organism>
<keyword evidence="2" id="KW-1185">Reference proteome</keyword>
<protein>
    <submittedName>
        <fullName evidence="1">Uncharacterized protein</fullName>
    </submittedName>
</protein>
<reference evidence="1 2" key="1">
    <citation type="submission" date="2019-05" db="EMBL/GenBank/DDBJ databases">
        <title>Another draft genome of Portunus trituberculatus and its Hox gene families provides insights of decapod evolution.</title>
        <authorList>
            <person name="Jeong J.-H."/>
            <person name="Song I."/>
            <person name="Kim S."/>
            <person name="Choi T."/>
            <person name="Kim D."/>
            <person name="Ryu S."/>
            <person name="Kim W."/>
        </authorList>
    </citation>
    <scope>NUCLEOTIDE SEQUENCE [LARGE SCALE GENOMIC DNA]</scope>
    <source>
        <tissue evidence="1">Muscle</tissue>
    </source>
</reference>
<dbReference type="AlphaFoldDB" id="A0A5B7J5J0"/>
<accession>A0A5B7J5J0</accession>
<proteinExistence type="predicted"/>
<sequence>MSWKELTSISRYENRKKYVQEKDDDDDDDEEEARFRGFDEKSIALHRRVLTFGEKIIQLDKKKYEK</sequence>
<comment type="caution">
    <text evidence="1">The sequence shown here is derived from an EMBL/GenBank/DDBJ whole genome shotgun (WGS) entry which is preliminary data.</text>
</comment>
<dbReference type="Proteomes" id="UP000324222">
    <property type="component" value="Unassembled WGS sequence"/>
</dbReference>